<evidence type="ECO:0000256" key="4">
    <source>
        <dbReference type="ARBA" id="ARBA00022475"/>
    </source>
</evidence>
<keyword evidence="14" id="KW-1015">Disulfide bond</keyword>
<dbReference type="Gene3D" id="2.60.40.1660">
    <property type="entry name" value="Na, k-atpase alpha subunit"/>
    <property type="match status" value="2"/>
</dbReference>
<evidence type="ECO:0000256" key="13">
    <source>
        <dbReference type="ARBA" id="ARBA00023136"/>
    </source>
</evidence>
<evidence type="ECO:0000256" key="10">
    <source>
        <dbReference type="ARBA" id="ARBA00022989"/>
    </source>
</evidence>
<comment type="subcellular location">
    <subcellularLocation>
        <location evidence="1">Cell membrane</location>
        <topology evidence="1">Single-pass type II membrane protein</topology>
    </subcellularLocation>
    <subcellularLocation>
        <location evidence="17">Membrane</location>
    </subcellularLocation>
</comment>
<evidence type="ECO:0000256" key="7">
    <source>
        <dbReference type="ARBA" id="ARBA00022692"/>
    </source>
</evidence>
<dbReference type="GO" id="GO:0005890">
    <property type="term" value="C:sodium:potassium-exchanging ATPase complex"/>
    <property type="evidence" value="ECO:0007669"/>
    <property type="project" value="InterPro"/>
</dbReference>
<keyword evidence="16" id="KW-0739">Sodium transport</keyword>
<dbReference type="PANTHER" id="PTHR11523:SF47">
    <property type="entry name" value="SODIUM_POTASSIUM-TRANSPORTING ATPASE SUBUNIT BETA-3"/>
    <property type="match status" value="1"/>
</dbReference>
<evidence type="ECO:0000313" key="20">
    <source>
        <dbReference type="Proteomes" id="UP000314982"/>
    </source>
</evidence>
<reference evidence="19" key="2">
    <citation type="submission" date="2025-08" db="UniProtKB">
        <authorList>
            <consortium name="Ensembl"/>
        </authorList>
    </citation>
    <scope>IDENTIFICATION</scope>
</reference>
<dbReference type="PROSITE" id="PS00391">
    <property type="entry name" value="ATPASE_NA_K_BETA_2"/>
    <property type="match status" value="1"/>
</dbReference>
<dbReference type="GO" id="GO:0001671">
    <property type="term" value="F:ATPase activator activity"/>
    <property type="evidence" value="ECO:0007669"/>
    <property type="project" value="TreeGrafter"/>
</dbReference>
<keyword evidence="15" id="KW-0325">Glycoprotein</keyword>
<keyword evidence="4" id="KW-1003">Cell membrane</keyword>
<dbReference type="Pfam" id="PF00287">
    <property type="entry name" value="Na_K-ATPase"/>
    <property type="match status" value="1"/>
</dbReference>
<evidence type="ECO:0000256" key="9">
    <source>
        <dbReference type="ARBA" id="ARBA00022968"/>
    </source>
</evidence>
<proteinExistence type="inferred from homology"/>
<feature type="compositionally biased region" description="Basic and acidic residues" evidence="18">
    <location>
        <begin position="1"/>
        <end position="14"/>
    </location>
</feature>
<dbReference type="NCBIfam" id="TIGR01107">
    <property type="entry name" value="Na_K_ATPase_bet"/>
    <property type="match status" value="1"/>
</dbReference>
<evidence type="ECO:0000256" key="16">
    <source>
        <dbReference type="ARBA" id="ARBA00023201"/>
    </source>
</evidence>
<sequence>MSTKEETPATDGDKPQTSSWKDSIYNPRTGEFIGRTAKSWGKTPVWDTIRSGLHIKTMIYPIDVTIPSHSLVIRPRSLDIVFNRTDPKQYDQYVQHLENFLQQYNDTVQEKNELCMVGEYYEQDDQEEKKVCQFKRSLLRQCSGLSDTTFGYTEGKPCVLVKMNRVSAPTGDCQFCSSENALDSIKSPLPMQYFPSEGRFDKMYFPYYGKNLHSSYVQPLVAVKLLLTKEDYNNELTVECKIEGSDLRNSDDRDKFLGRVTFRVKVVE</sequence>
<dbReference type="PANTHER" id="PTHR11523">
    <property type="entry name" value="SODIUM/POTASSIUM-DEPENDENT ATPASE BETA SUBUNIT"/>
    <property type="match status" value="1"/>
</dbReference>
<keyword evidence="9" id="KW-0735">Signal-anchor</keyword>
<comment type="function">
    <text evidence="17">This is the non-catalytic component of the active enzyme, which catalyzes the hydrolysis of ATP coupled with the exchange of Na(+) and K(+) ions across the plasma membrane.</text>
</comment>
<organism evidence="19 20">
    <name type="scientific">Hucho hucho</name>
    <name type="common">huchen</name>
    <dbReference type="NCBI Taxonomy" id="62062"/>
    <lineage>
        <taxon>Eukaryota</taxon>
        <taxon>Metazoa</taxon>
        <taxon>Chordata</taxon>
        <taxon>Craniata</taxon>
        <taxon>Vertebrata</taxon>
        <taxon>Euteleostomi</taxon>
        <taxon>Actinopterygii</taxon>
        <taxon>Neopterygii</taxon>
        <taxon>Teleostei</taxon>
        <taxon>Protacanthopterygii</taxon>
        <taxon>Salmoniformes</taxon>
        <taxon>Salmonidae</taxon>
        <taxon>Salmoninae</taxon>
        <taxon>Hucho</taxon>
    </lineage>
</organism>
<dbReference type="InterPro" id="IPR038702">
    <property type="entry name" value="Na/K_ATPase_sub_beta_sf"/>
</dbReference>
<comment type="similarity">
    <text evidence="2 17">Belongs to the X(+)/potassium ATPases subunit beta family.</text>
</comment>
<keyword evidence="13" id="KW-0472">Membrane</keyword>
<dbReference type="GO" id="GO:0030007">
    <property type="term" value="P:intracellular potassium ion homeostasis"/>
    <property type="evidence" value="ECO:0007669"/>
    <property type="project" value="TreeGrafter"/>
</dbReference>
<keyword evidence="11" id="KW-0915">Sodium</keyword>
<evidence type="ECO:0000256" key="2">
    <source>
        <dbReference type="ARBA" id="ARBA00005876"/>
    </source>
</evidence>
<dbReference type="Gene3D" id="1.20.5.170">
    <property type="match status" value="1"/>
</dbReference>
<reference evidence="19" key="3">
    <citation type="submission" date="2025-09" db="UniProtKB">
        <authorList>
            <consortium name="Ensembl"/>
        </authorList>
    </citation>
    <scope>IDENTIFICATION</scope>
</reference>
<dbReference type="AlphaFoldDB" id="A0A4W5P5A4"/>
<dbReference type="GeneTree" id="ENSGT01030000234579"/>
<reference evidence="20" key="1">
    <citation type="submission" date="2018-06" db="EMBL/GenBank/DDBJ databases">
        <title>Genome assembly of Danube salmon.</title>
        <authorList>
            <person name="Macqueen D.J."/>
            <person name="Gundappa M.K."/>
        </authorList>
    </citation>
    <scope>NUCLEOTIDE SEQUENCE [LARGE SCALE GENOMIC DNA]</scope>
</reference>
<keyword evidence="6" id="KW-0740">Sodium/potassium transport</keyword>
<evidence type="ECO:0000256" key="6">
    <source>
        <dbReference type="ARBA" id="ARBA00022607"/>
    </source>
</evidence>
<evidence type="ECO:0000256" key="15">
    <source>
        <dbReference type="ARBA" id="ARBA00023180"/>
    </source>
</evidence>
<feature type="region of interest" description="Disordered" evidence="18">
    <location>
        <begin position="1"/>
        <end position="25"/>
    </location>
</feature>
<evidence type="ECO:0000256" key="11">
    <source>
        <dbReference type="ARBA" id="ARBA00023053"/>
    </source>
</evidence>
<keyword evidence="8" id="KW-0630">Potassium</keyword>
<evidence type="ECO:0000256" key="5">
    <source>
        <dbReference type="ARBA" id="ARBA00022538"/>
    </source>
</evidence>
<accession>A0A4W5P5A4</accession>
<evidence type="ECO:0000256" key="18">
    <source>
        <dbReference type="SAM" id="MobiDB-lite"/>
    </source>
</evidence>
<evidence type="ECO:0000256" key="8">
    <source>
        <dbReference type="ARBA" id="ARBA00022958"/>
    </source>
</evidence>
<dbReference type="GO" id="GO:0036376">
    <property type="term" value="P:sodium ion export across plasma membrane"/>
    <property type="evidence" value="ECO:0007669"/>
    <property type="project" value="TreeGrafter"/>
</dbReference>
<evidence type="ECO:0000313" key="19">
    <source>
        <dbReference type="Ensembl" id="ENSHHUP00000059831.1"/>
    </source>
</evidence>
<keyword evidence="3 17" id="KW-0813">Transport</keyword>
<name>A0A4W5P5A4_9TELE</name>
<dbReference type="Ensembl" id="ENSHHUT00000061878.1">
    <property type="protein sequence ID" value="ENSHHUP00000059831.1"/>
    <property type="gene ID" value="ENSHHUG00000035511.1"/>
</dbReference>
<keyword evidence="20" id="KW-1185">Reference proteome</keyword>
<keyword evidence="12 17" id="KW-0406">Ion transport</keyword>
<keyword evidence="10" id="KW-1133">Transmembrane helix</keyword>
<evidence type="ECO:0000256" key="1">
    <source>
        <dbReference type="ARBA" id="ARBA00004401"/>
    </source>
</evidence>
<protein>
    <recommendedName>
        <fullName evidence="17">Sodium/potassium-transporting ATPase subunit beta</fullName>
    </recommendedName>
</protein>
<evidence type="ECO:0000256" key="14">
    <source>
        <dbReference type="ARBA" id="ARBA00023157"/>
    </source>
</evidence>
<dbReference type="GO" id="GO:0006883">
    <property type="term" value="P:intracellular sodium ion homeostasis"/>
    <property type="evidence" value="ECO:0007669"/>
    <property type="project" value="TreeGrafter"/>
</dbReference>
<evidence type="ECO:0000256" key="17">
    <source>
        <dbReference type="RuleBase" id="RU362099"/>
    </source>
</evidence>
<keyword evidence="5" id="KW-0633">Potassium transport</keyword>
<dbReference type="InterPro" id="IPR000402">
    <property type="entry name" value="Na/K_ATPase_sub_beta"/>
</dbReference>
<keyword evidence="7" id="KW-0812">Transmembrane</keyword>
<evidence type="ECO:0000256" key="12">
    <source>
        <dbReference type="ARBA" id="ARBA00023065"/>
    </source>
</evidence>
<dbReference type="GO" id="GO:1990573">
    <property type="term" value="P:potassium ion import across plasma membrane"/>
    <property type="evidence" value="ECO:0007669"/>
    <property type="project" value="TreeGrafter"/>
</dbReference>
<dbReference type="STRING" id="62062.ENSHHUP00000059831"/>
<evidence type="ECO:0000256" key="3">
    <source>
        <dbReference type="ARBA" id="ARBA00022448"/>
    </source>
</evidence>
<dbReference type="Proteomes" id="UP000314982">
    <property type="component" value="Unassembled WGS sequence"/>
</dbReference>